<protein>
    <submittedName>
        <fullName evidence="8">TolC family protein</fullName>
    </submittedName>
</protein>
<evidence type="ECO:0000313" key="8">
    <source>
        <dbReference type="EMBL" id="MBM6674284.1"/>
    </source>
</evidence>
<dbReference type="AlphaFoldDB" id="A0A938WWC0"/>
<dbReference type="Pfam" id="PF02321">
    <property type="entry name" value="OEP"/>
    <property type="match status" value="1"/>
</dbReference>
<dbReference type="InterPro" id="IPR051906">
    <property type="entry name" value="TolC-like"/>
</dbReference>
<dbReference type="GO" id="GO:1990281">
    <property type="term" value="C:efflux pump complex"/>
    <property type="evidence" value="ECO:0007669"/>
    <property type="project" value="TreeGrafter"/>
</dbReference>
<organism evidence="8 9">
    <name type="scientific">Marseilla massiliensis</name>
    <dbReference type="NCBI Taxonomy" id="1841864"/>
    <lineage>
        <taxon>Bacteria</taxon>
        <taxon>Pseudomonadati</taxon>
        <taxon>Bacteroidota</taxon>
        <taxon>Bacteroidia</taxon>
        <taxon>Bacteroidales</taxon>
        <taxon>Prevotellaceae</taxon>
        <taxon>Marseilla</taxon>
    </lineage>
</organism>
<keyword evidence="5" id="KW-0812">Transmembrane</keyword>
<evidence type="ECO:0000256" key="7">
    <source>
        <dbReference type="ARBA" id="ARBA00023237"/>
    </source>
</evidence>
<evidence type="ECO:0000256" key="1">
    <source>
        <dbReference type="ARBA" id="ARBA00004442"/>
    </source>
</evidence>
<keyword evidence="4" id="KW-1134">Transmembrane beta strand</keyword>
<dbReference type="PANTHER" id="PTHR30026">
    <property type="entry name" value="OUTER MEMBRANE PROTEIN TOLC"/>
    <property type="match status" value="1"/>
</dbReference>
<name>A0A938WWC0_9BACT</name>
<dbReference type="EMBL" id="JACJJG010000065">
    <property type="protein sequence ID" value="MBM6674284.1"/>
    <property type="molecule type" value="Genomic_DNA"/>
</dbReference>
<dbReference type="SUPFAM" id="SSF56954">
    <property type="entry name" value="Outer membrane efflux proteins (OEP)"/>
    <property type="match status" value="1"/>
</dbReference>
<dbReference type="Gene3D" id="1.20.1600.10">
    <property type="entry name" value="Outer membrane efflux proteins (OEP)"/>
    <property type="match status" value="1"/>
</dbReference>
<reference evidence="8" key="2">
    <citation type="journal article" date="2021" name="Sci. Rep.">
        <title>The distribution of antibiotic resistance genes in chicken gut microbiota commensals.</title>
        <authorList>
            <person name="Juricova H."/>
            <person name="Matiasovicova J."/>
            <person name="Kubasova T."/>
            <person name="Cejkova D."/>
            <person name="Rychlik I."/>
        </authorList>
    </citation>
    <scope>NUCLEOTIDE SEQUENCE</scope>
    <source>
        <strain evidence="8">An824</strain>
    </source>
</reference>
<dbReference type="GO" id="GO:0009279">
    <property type="term" value="C:cell outer membrane"/>
    <property type="evidence" value="ECO:0007669"/>
    <property type="project" value="UniProtKB-SubCell"/>
</dbReference>
<dbReference type="PANTHER" id="PTHR30026:SF23">
    <property type="entry name" value="TO APRF-PUTATIVE OUTER MEMBRANE EFFLUX PROTEIN OR SECRETED ALKALINE PHOSPHATASE-RELATED"/>
    <property type="match status" value="1"/>
</dbReference>
<keyword evidence="6" id="KW-0472">Membrane</keyword>
<proteinExistence type="inferred from homology"/>
<reference evidence="8" key="1">
    <citation type="submission" date="2020-08" db="EMBL/GenBank/DDBJ databases">
        <authorList>
            <person name="Cejkova D."/>
            <person name="Kubasova T."/>
            <person name="Jahodarova E."/>
            <person name="Rychlik I."/>
        </authorList>
    </citation>
    <scope>NUCLEOTIDE SEQUENCE</scope>
    <source>
        <strain evidence="8">An824</strain>
    </source>
</reference>
<dbReference type="GO" id="GO:0015288">
    <property type="term" value="F:porin activity"/>
    <property type="evidence" value="ECO:0007669"/>
    <property type="project" value="TreeGrafter"/>
</dbReference>
<sequence length="327" mass="36951">MYTGGALSAGVEMAELRLRQAETDVELSRSQQRFIALGQYLDLFKTDNGIKVYRDNIALTERLIADITVKHGQGMALKNDITRYELQMEELKLGLRRLEDTRAVINHQLCNSLGLSSDTRIVPDSTVVSHAADAKTEQEWQQMAAVSSPVLRNSGLGVQLAEQQLRMAKSDMRPKVELFATENFSGPFIYDIPPIDKNFNIWAVGIGIRYSLSSLFKSNKAVRRARAEVQRSRDSHAVTAETLDNQIQEAYTLYRQSFVDLRTRKKSVELASQNYRVVNDRYLAQLAIVTDMLDASNVKLDAELQEVNARANTVFAYYKMKYIAGEI</sequence>
<gene>
    <name evidence="8" type="ORF">H6A34_10405</name>
</gene>
<dbReference type="InterPro" id="IPR003423">
    <property type="entry name" value="OMP_efflux"/>
</dbReference>
<accession>A0A938WWC0</accession>
<evidence type="ECO:0000313" key="9">
    <source>
        <dbReference type="Proteomes" id="UP000706891"/>
    </source>
</evidence>
<keyword evidence="3" id="KW-0813">Transport</keyword>
<dbReference type="RefSeq" id="WP_205105461.1">
    <property type="nucleotide sequence ID" value="NZ_JACJJG010000065.1"/>
</dbReference>
<comment type="subcellular location">
    <subcellularLocation>
        <location evidence="1">Cell outer membrane</location>
    </subcellularLocation>
</comment>
<comment type="caution">
    <text evidence="8">The sequence shown here is derived from an EMBL/GenBank/DDBJ whole genome shotgun (WGS) entry which is preliminary data.</text>
</comment>
<dbReference type="GO" id="GO:0015562">
    <property type="term" value="F:efflux transmembrane transporter activity"/>
    <property type="evidence" value="ECO:0007669"/>
    <property type="project" value="InterPro"/>
</dbReference>
<keyword evidence="9" id="KW-1185">Reference proteome</keyword>
<evidence type="ECO:0000256" key="4">
    <source>
        <dbReference type="ARBA" id="ARBA00022452"/>
    </source>
</evidence>
<evidence type="ECO:0000256" key="6">
    <source>
        <dbReference type="ARBA" id="ARBA00023136"/>
    </source>
</evidence>
<keyword evidence="7" id="KW-0998">Cell outer membrane</keyword>
<evidence type="ECO:0000256" key="2">
    <source>
        <dbReference type="ARBA" id="ARBA00007613"/>
    </source>
</evidence>
<evidence type="ECO:0000256" key="5">
    <source>
        <dbReference type="ARBA" id="ARBA00022692"/>
    </source>
</evidence>
<comment type="similarity">
    <text evidence="2">Belongs to the outer membrane factor (OMF) (TC 1.B.17) family.</text>
</comment>
<evidence type="ECO:0000256" key="3">
    <source>
        <dbReference type="ARBA" id="ARBA00022448"/>
    </source>
</evidence>
<dbReference type="Proteomes" id="UP000706891">
    <property type="component" value="Unassembled WGS sequence"/>
</dbReference>